<keyword evidence="3" id="KW-1185">Reference proteome</keyword>
<evidence type="ECO:0000313" key="2">
    <source>
        <dbReference type="EMBL" id="TQL34231.1"/>
    </source>
</evidence>
<dbReference type="SMART" id="SM00530">
    <property type="entry name" value="HTH_XRE"/>
    <property type="match status" value="1"/>
</dbReference>
<dbReference type="SUPFAM" id="SSF47413">
    <property type="entry name" value="lambda repressor-like DNA-binding domains"/>
    <property type="match status" value="1"/>
</dbReference>
<dbReference type="PROSITE" id="PS50943">
    <property type="entry name" value="HTH_CROC1"/>
    <property type="match status" value="1"/>
</dbReference>
<dbReference type="EMBL" id="VFOK01000001">
    <property type="protein sequence ID" value="TQL34231.1"/>
    <property type="molecule type" value="Genomic_DNA"/>
</dbReference>
<name>A0A542XEH1_9MICO</name>
<dbReference type="InterPro" id="IPR001387">
    <property type="entry name" value="Cro/C1-type_HTH"/>
</dbReference>
<evidence type="ECO:0000313" key="3">
    <source>
        <dbReference type="Proteomes" id="UP000318336"/>
    </source>
</evidence>
<comment type="caution">
    <text evidence="2">The sequence shown here is derived from an EMBL/GenBank/DDBJ whole genome shotgun (WGS) entry which is preliminary data.</text>
</comment>
<sequence>MRELRANDGWRQQDVAERLGLSRSALANIEAGRERPSQRVLDAITMEFPEWAPYLSDSREADGAQLHGGPFVLEDLTIAYIFEEARSPSEIVEVRTVRSTRAGASGYVLSSCRTDPAGGTSPDVEYSVVTEMLWGGYLVDDQLVEEGGAVEHRRVVHFGKQLRRGERHSFAIRSWTERDSEPGTCILVDYSVPVGRVGIHLTCHGRPQLARAWAFGPRVDDAELPADSDDVTPVEITVGGTATLVLEQPELERNYGLAWEWR</sequence>
<dbReference type="InterPro" id="IPR010982">
    <property type="entry name" value="Lambda_DNA-bd_dom_sf"/>
</dbReference>
<evidence type="ECO:0000259" key="1">
    <source>
        <dbReference type="PROSITE" id="PS50943"/>
    </source>
</evidence>
<gene>
    <name evidence="2" type="ORF">FB554_2394</name>
</gene>
<reference evidence="2 3" key="1">
    <citation type="submission" date="2019-06" db="EMBL/GenBank/DDBJ databases">
        <title>Sequencing the genomes of 1000 actinobacteria strains.</title>
        <authorList>
            <person name="Klenk H.-P."/>
        </authorList>
    </citation>
    <scope>NUCLEOTIDE SEQUENCE [LARGE SCALE GENOMIC DNA]</scope>
    <source>
        <strain evidence="2 3">DSM 24617</strain>
    </source>
</reference>
<organism evidence="2 3">
    <name type="scientific">Barrientosiimonas humi</name>
    <dbReference type="NCBI Taxonomy" id="999931"/>
    <lineage>
        <taxon>Bacteria</taxon>
        <taxon>Bacillati</taxon>
        <taxon>Actinomycetota</taxon>
        <taxon>Actinomycetes</taxon>
        <taxon>Micrococcales</taxon>
        <taxon>Dermacoccaceae</taxon>
        <taxon>Barrientosiimonas</taxon>
    </lineage>
</organism>
<protein>
    <submittedName>
        <fullName evidence="2">Transcriptional regulator with XRE-family HTH domain</fullName>
    </submittedName>
</protein>
<accession>A0A542XEH1</accession>
<dbReference type="Proteomes" id="UP000318336">
    <property type="component" value="Unassembled WGS sequence"/>
</dbReference>
<dbReference type="AlphaFoldDB" id="A0A542XEH1"/>
<dbReference type="Gene3D" id="1.10.260.40">
    <property type="entry name" value="lambda repressor-like DNA-binding domains"/>
    <property type="match status" value="1"/>
</dbReference>
<dbReference type="Pfam" id="PF01381">
    <property type="entry name" value="HTH_3"/>
    <property type="match status" value="1"/>
</dbReference>
<proteinExistence type="predicted"/>
<dbReference type="CDD" id="cd00093">
    <property type="entry name" value="HTH_XRE"/>
    <property type="match status" value="1"/>
</dbReference>
<dbReference type="OrthoDB" id="7428772at2"/>
<feature type="domain" description="HTH cro/C1-type" evidence="1">
    <location>
        <begin position="1"/>
        <end position="55"/>
    </location>
</feature>
<dbReference type="GO" id="GO:0003677">
    <property type="term" value="F:DNA binding"/>
    <property type="evidence" value="ECO:0007669"/>
    <property type="project" value="InterPro"/>
</dbReference>